<dbReference type="CDD" id="cd16896">
    <property type="entry name" value="LT_Slt70-like"/>
    <property type="match status" value="1"/>
</dbReference>
<evidence type="ECO:0000313" key="3">
    <source>
        <dbReference type="EMBL" id="GGA57983.1"/>
    </source>
</evidence>
<dbReference type="SUPFAM" id="SSF53955">
    <property type="entry name" value="Lysozyme-like"/>
    <property type="match status" value="1"/>
</dbReference>
<dbReference type="Pfam" id="PF01464">
    <property type="entry name" value="SLT"/>
    <property type="match status" value="1"/>
</dbReference>
<dbReference type="InterPro" id="IPR038765">
    <property type="entry name" value="Papain-like_cys_pep_sf"/>
</dbReference>
<organism evidence="3 4">
    <name type="scientific">Kroppenstedtia guangzhouensis</name>
    <dbReference type="NCBI Taxonomy" id="1274356"/>
    <lineage>
        <taxon>Bacteria</taxon>
        <taxon>Bacillati</taxon>
        <taxon>Bacillota</taxon>
        <taxon>Bacilli</taxon>
        <taxon>Bacillales</taxon>
        <taxon>Thermoactinomycetaceae</taxon>
        <taxon>Kroppenstedtia</taxon>
    </lineage>
</organism>
<dbReference type="InterPro" id="IPR023346">
    <property type="entry name" value="Lysozyme-like_dom_sf"/>
</dbReference>
<sequence>MEPSKAEVMARRVATRAIQGVVAKVAPAVVSVLAKAAIYALIGILIILIVWGLFYVMVGTFTAIFGPAAYEPPATPANVGMIESVQYADYINAAAKRHGVSPSLVAAVIRQESQFQKLAYNPRTKASGLMQLLPATAREMGAKDIFDPQQNIEAGTKYLAYLLERYNNNVKLALAAYNAGMGNVDKDLKAGGDGIPNFPETQAYVPNVLSYQKQYDKMVKEDGQIQFVSGGSGADNYPYKTANTSGADRWGFYIRQCTSFVAWRLNQAGIPFHNTMKGGRFGNAENWADNARRLGYTVNNKPAVGAVAQWNAGAFGHSGYGHVAYVTAVDGSKITIEEYNYKRFSYSRRTLPASQVSNYIHFQ</sequence>
<keyword evidence="1" id="KW-0472">Membrane</keyword>
<keyword evidence="1" id="KW-1133">Transmembrane helix</keyword>
<feature type="transmembrane region" description="Helical" evidence="1">
    <location>
        <begin position="36"/>
        <end position="58"/>
    </location>
</feature>
<dbReference type="EMBL" id="BMEX01000027">
    <property type="protein sequence ID" value="GGA57983.1"/>
    <property type="molecule type" value="Genomic_DNA"/>
</dbReference>
<evidence type="ECO:0000313" key="4">
    <source>
        <dbReference type="Proteomes" id="UP000617979"/>
    </source>
</evidence>
<dbReference type="Gene3D" id="3.90.1720.10">
    <property type="entry name" value="endopeptidase domain like (from Nostoc punctiforme)"/>
    <property type="match status" value="1"/>
</dbReference>
<keyword evidence="1" id="KW-0812">Transmembrane</keyword>
<name>A0ABQ1H3Y9_9BACL</name>
<dbReference type="Proteomes" id="UP000617979">
    <property type="component" value="Unassembled WGS sequence"/>
</dbReference>
<evidence type="ECO:0000259" key="2">
    <source>
        <dbReference type="PROSITE" id="PS50911"/>
    </source>
</evidence>
<gene>
    <name evidence="3" type="ORF">GCM10007416_33990</name>
</gene>
<protein>
    <recommendedName>
        <fullName evidence="2">Peptidase C51 domain-containing protein</fullName>
    </recommendedName>
</protein>
<comment type="caution">
    <text evidence="3">The sequence shown here is derived from an EMBL/GenBank/DDBJ whole genome shotgun (WGS) entry which is preliminary data.</text>
</comment>
<dbReference type="PANTHER" id="PTHR37423">
    <property type="entry name" value="SOLUBLE LYTIC MUREIN TRANSGLYCOSYLASE-RELATED"/>
    <property type="match status" value="1"/>
</dbReference>
<feature type="domain" description="Peptidase C51" evidence="2">
    <location>
        <begin position="232"/>
        <end position="361"/>
    </location>
</feature>
<dbReference type="RefSeq" id="WP_188433679.1">
    <property type="nucleotide sequence ID" value="NZ_BMEX01000027.1"/>
</dbReference>
<proteinExistence type="predicted"/>
<dbReference type="PROSITE" id="PS50911">
    <property type="entry name" value="CHAP"/>
    <property type="match status" value="1"/>
</dbReference>
<reference evidence="4" key="1">
    <citation type="journal article" date="2019" name="Int. J. Syst. Evol. Microbiol.">
        <title>The Global Catalogue of Microorganisms (GCM) 10K type strain sequencing project: providing services to taxonomists for standard genome sequencing and annotation.</title>
        <authorList>
            <consortium name="The Broad Institute Genomics Platform"/>
            <consortium name="The Broad Institute Genome Sequencing Center for Infectious Disease"/>
            <person name="Wu L."/>
            <person name="Ma J."/>
        </authorList>
    </citation>
    <scope>NUCLEOTIDE SEQUENCE [LARGE SCALE GENOMIC DNA]</scope>
    <source>
        <strain evidence="4">CGMCC 1.12404</strain>
    </source>
</reference>
<dbReference type="Gene3D" id="1.10.530.10">
    <property type="match status" value="1"/>
</dbReference>
<dbReference type="Pfam" id="PF05257">
    <property type="entry name" value="CHAP"/>
    <property type="match status" value="1"/>
</dbReference>
<dbReference type="InterPro" id="IPR007921">
    <property type="entry name" value="CHAP_dom"/>
</dbReference>
<dbReference type="PANTHER" id="PTHR37423:SF2">
    <property type="entry name" value="MEMBRANE-BOUND LYTIC MUREIN TRANSGLYCOSYLASE C"/>
    <property type="match status" value="1"/>
</dbReference>
<keyword evidence="4" id="KW-1185">Reference proteome</keyword>
<accession>A0ABQ1H3Y9</accession>
<dbReference type="SUPFAM" id="SSF54001">
    <property type="entry name" value="Cysteine proteinases"/>
    <property type="match status" value="1"/>
</dbReference>
<dbReference type="InterPro" id="IPR008258">
    <property type="entry name" value="Transglycosylase_SLT_dom_1"/>
</dbReference>
<evidence type="ECO:0000256" key="1">
    <source>
        <dbReference type="SAM" id="Phobius"/>
    </source>
</evidence>